<keyword evidence="9" id="KW-0805">Transcription regulation</keyword>
<evidence type="ECO:0000256" key="1">
    <source>
        <dbReference type="ARBA" id="ARBA00004123"/>
    </source>
</evidence>
<evidence type="ECO:0000256" key="14">
    <source>
        <dbReference type="SAM" id="MobiDB-lite"/>
    </source>
</evidence>
<dbReference type="GO" id="GO:0010228">
    <property type="term" value="P:vegetative to reproductive phase transition of meristem"/>
    <property type="evidence" value="ECO:0007669"/>
    <property type="project" value="UniProtKB-ARBA"/>
</dbReference>
<comment type="subcellular location">
    <subcellularLocation>
        <location evidence="2">Cytoplasm</location>
    </subcellularLocation>
    <subcellularLocation>
        <location evidence="1">Nucleus</location>
    </subcellularLocation>
</comment>
<dbReference type="InterPro" id="IPR057622">
    <property type="entry name" value="CARM1-like_PH"/>
</dbReference>
<keyword evidence="6 13" id="KW-0808">Transferase</keyword>
<gene>
    <name evidence="17" type="ORF">BRAA05T22847Z</name>
</gene>
<dbReference type="SUPFAM" id="SSF53335">
    <property type="entry name" value="S-adenosyl-L-methionine-dependent methyltransferases"/>
    <property type="match status" value="1"/>
</dbReference>
<dbReference type="CDD" id="cd02440">
    <property type="entry name" value="AdoMet_MTases"/>
    <property type="match status" value="1"/>
</dbReference>
<feature type="compositionally biased region" description="Low complexity" evidence="14">
    <location>
        <begin position="498"/>
        <end position="507"/>
    </location>
</feature>
<dbReference type="FunFam" id="3.40.50.150:FF:000052">
    <property type="entry name" value="Probable histone-arginine methyltransferase CARM1"/>
    <property type="match status" value="1"/>
</dbReference>
<evidence type="ECO:0000256" key="2">
    <source>
        <dbReference type="ARBA" id="ARBA00004496"/>
    </source>
</evidence>
<sequence>MDASPLKKLEQLEFSLDSVTDLSSSPSASPSSSPAVATFSCVDGVTELRFLQSDSTHCFTFDLASAQLFKLGTVQFICVSNDNSEEERSFSKGVNIKFGSEKDSKEFCDSFEEWRKGSSTVSASKSKFDDKIEASSAKMYFHYYGQLLHQQNMLQDYVRTGTYYAAVMENRSDFAGRVVVDVGAGSGILSMFAAQAGAKHVYAVEASEMAEYARKLIAGNPLFADRITVIKGKVEDIELPEKADILISEPMGTLLVNERMLESYVIARDRFMSPNGKMFPTVGRIHMAPFSDEFLFIEMANKALFWQQQNYYGVDLTPLFGSAHQGYFSQPVVDAFDPRLLVAPPTFHTIDFTQMKEEDFYEIDIPLKFTSSVCTRVHGLACWFDVLFDGSTVQRWLTTAPGAPTTHWYQIRCVLAQPIYVMAGQEITGRLHLVAHSAQSYTIDLTLSAKMWGPGASQGGILQSSTGKFDLKEPYYRMSQPQAYPAAQEPPLPPQPQLNPQQDIQIQSDDFEEELLQEPAQNASTTQL</sequence>
<feature type="region of interest" description="Disordered" evidence="14">
    <location>
        <begin position="480"/>
        <end position="528"/>
    </location>
</feature>
<dbReference type="Gene3D" id="3.40.50.150">
    <property type="entry name" value="Vaccinia Virus protein VP39"/>
    <property type="match status" value="1"/>
</dbReference>
<evidence type="ECO:0000256" key="7">
    <source>
        <dbReference type="ARBA" id="ARBA00022691"/>
    </source>
</evidence>
<protein>
    <recommendedName>
        <fullName evidence="3">type I protein arginine methyltransferase</fullName>
        <ecNumber evidence="3">2.1.1.319</ecNumber>
    </recommendedName>
</protein>
<keyword evidence="7 13" id="KW-0949">S-adenosyl-L-methionine</keyword>
<dbReference type="EC" id="2.1.1.319" evidence="3"/>
<comment type="catalytic activity">
    <reaction evidence="12">
        <text>L-arginyl-[protein] + 2 S-adenosyl-L-methionine = N(omega),N(omega)-dimethyl-L-arginyl-[protein] + 2 S-adenosyl-L-homocysteine + 2 H(+)</text>
        <dbReference type="Rhea" id="RHEA:48096"/>
        <dbReference type="Rhea" id="RHEA-COMP:10532"/>
        <dbReference type="Rhea" id="RHEA-COMP:11991"/>
        <dbReference type="ChEBI" id="CHEBI:15378"/>
        <dbReference type="ChEBI" id="CHEBI:29965"/>
        <dbReference type="ChEBI" id="CHEBI:57856"/>
        <dbReference type="ChEBI" id="CHEBI:59789"/>
        <dbReference type="ChEBI" id="CHEBI:61897"/>
        <dbReference type="EC" id="2.1.1.319"/>
    </reaction>
</comment>
<keyword evidence="4" id="KW-0963">Cytoplasm</keyword>
<dbReference type="GO" id="GO:0009909">
    <property type="term" value="P:regulation of flower development"/>
    <property type="evidence" value="ECO:0007669"/>
    <property type="project" value="UniProtKB-ARBA"/>
</dbReference>
<dbReference type="GO" id="GO:0046982">
    <property type="term" value="F:protein heterodimerization activity"/>
    <property type="evidence" value="ECO:0007669"/>
    <property type="project" value="UniProtKB-ARBA"/>
</dbReference>
<evidence type="ECO:0000259" key="16">
    <source>
        <dbReference type="Pfam" id="PF25350"/>
    </source>
</evidence>
<dbReference type="Gene3D" id="2.70.160.11">
    <property type="entry name" value="Hnrnp arginine n-methyltransferase1"/>
    <property type="match status" value="1"/>
</dbReference>
<evidence type="ECO:0000256" key="5">
    <source>
        <dbReference type="ARBA" id="ARBA00022603"/>
    </source>
</evidence>
<evidence type="ECO:0000256" key="10">
    <source>
        <dbReference type="ARBA" id="ARBA00023163"/>
    </source>
</evidence>
<feature type="compositionally biased region" description="Polar residues" evidence="14">
    <location>
        <begin position="519"/>
        <end position="528"/>
    </location>
</feature>
<feature type="domain" description="Probable histone-arginine methyltransferase CARM1-like N-terminal PH" evidence="16">
    <location>
        <begin position="11"/>
        <end position="116"/>
    </location>
</feature>
<evidence type="ECO:0000259" key="15">
    <source>
        <dbReference type="Pfam" id="PF22528"/>
    </source>
</evidence>
<evidence type="ECO:0000256" key="11">
    <source>
        <dbReference type="ARBA" id="ARBA00023242"/>
    </source>
</evidence>
<dbReference type="InterPro" id="IPR025799">
    <property type="entry name" value="Arg_MeTrfase"/>
</dbReference>
<evidence type="ECO:0000256" key="9">
    <source>
        <dbReference type="ARBA" id="ARBA00023015"/>
    </source>
</evidence>
<dbReference type="InterPro" id="IPR029063">
    <property type="entry name" value="SAM-dependent_MTases_sf"/>
</dbReference>
<dbReference type="GO" id="GO:0035241">
    <property type="term" value="F:protein-arginine omega-N monomethyltransferase activity"/>
    <property type="evidence" value="ECO:0007669"/>
    <property type="project" value="UniProtKB-ARBA"/>
</dbReference>
<dbReference type="FunFam" id="2.70.160.11:FF:000002">
    <property type="entry name" value="Probable histone-arginine methyltransferase CARM1"/>
    <property type="match status" value="1"/>
</dbReference>
<dbReference type="Pfam" id="PF25350">
    <property type="entry name" value="PH_PRMT_N"/>
    <property type="match status" value="1"/>
</dbReference>
<keyword evidence="8" id="KW-0156">Chromatin regulator</keyword>
<evidence type="ECO:0000256" key="4">
    <source>
        <dbReference type="ARBA" id="ARBA00022490"/>
    </source>
</evidence>
<dbReference type="Pfam" id="PF22528">
    <property type="entry name" value="PRMT_C"/>
    <property type="match status" value="1"/>
</dbReference>
<dbReference type="PANTHER" id="PTHR11006">
    <property type="entry name" value="PROTEIN ARGININE N-METHYLTRANSFERASE"/>
    <property type="match status" value="1"/>
</dbReference>
<keyword evidence="5 13" id="KW-0489">Methyltransferase</keyword>
<dbReference type="PROSITE" id="PS51678">
    <property type="entry name" value="SAM_MT_PRMT"/>
    <property type="match status" value="1"/>
</dbReference>
<dbReference type="GO" id="GO:0032259">
    <property type="term" value="P:methylation"/>
    <property type="evidence" value="ECO:0007669"/>
    <property type="project" value="UniProtKB-KW"/>
</dbReference>
<organism evidence="17">
    <name type="scientific">Brassica campestris</name>
    <name type="common">Field mustard</name>
    <dbReference type="NCBI Taxonomy" id="3711"/>
    <lineage>
        <taxon>Eukaryota</taxon>
        <taxon>Viridiplantae</taxon>
        <taxon>Streptophyta</taxon>
        <taxon>Embryophyta</taxon>
        <taxon>Tracheophyta</taxon>
        <taxon>Spermatophyta</taxon>
        <taxon>Magnoliopsida</taxon>
        <taxon>eudicotyledons</taxon>
        <taxon>Gunneridae</taxon>
        <taxon>Pentapetalae</taxon>
        <taxon>rosids</taxon>
        <taxon>malvids</taxon>
        <taxon>Brassicales</taxon>
        <taxon>Brassicaceae</taxon>
        <taxon>Brassiceae</taxon>
        <taxon>Brassica</taxon>
    </lineage>
</organism>
<feature type="compositionally biased region" description="Pro residues" evidence="14">
    <location>
        <begin position="488"/>
        <end position="497"/>
    </location>
</feature>
<dbReference type="GO" id="GO:0005737">
    <property type="term" value="C:cytoplasm"/>
    <property type="evidence" value="ECO:0007669"/>
    <property type="project" value="UniProtKB-SubCell"/>
</dbReference>
<reference evidence="17" key="1">
    <citation type="submission" date="2018-11" db="EMBL/GenBank/DDBJ databases">
        <authorList>
            <consortium name="Genoscope - CEA"/>
            <person name="William W."/>
        </authorList>
    </citation>
    <scope>NUCLEOTIDE SEQUENCE</scope>
</reference>
<dbReference type="EMBL" id="LR031570">
    <property type="protein sequence ID" value="VDC73133.1"/>
    <property type="molecule type" value="Genomic_DNA"/>
</dbReference>
<dbReference type="Pfam" id="PF06325">
    <property type="entry name" value="PrmA"/>
    <property type="match status" value="1"/>
</dbReference>
<evidence type="ECO:0000313" key="17">
    <source>
        <dbReference type="EMBL" id="VDC73133.1"/>
    </source>
</evidence>
<dbReference type="PANTHER" id="PTHR11006:SF10">
    <property type="entry name" value="HISTONE-ARGININE METHYLTRANSFERASE CARMER-RELATED"/>
    <property type="match status" value="1"/>
</dbReference>
<dbReference type="GO" id="GO:0042803">
    <property type="term" value="F:protein homodimerization activity"/>
    <property type="evidence" value="ECO:0007669"/>
    <property type="project" value="UniProtKB-ARBA"/>
</dbReference>
<evidence type="ECO:0000256" key="3">
    <source>
        <dbReference type="ARBA" id="ARBA00011925"/>
    </source>
</evidence>
<dbReference type="GO" id="GO:0006325">
    <property type="term" value="P:chromatin organization"/>
    <property type="evidence" value="ECO:0007669"/>
    <property type="project" value="UniProtKB-KW"/>
</dbReference>
<feature type="domain" description="Protein arginine N-methyltransferase" evidence="15">
    <location>
        <begin position="285"/>
        <end position="448"/>
    </location>
</feature>
<keyword evidence="10" id="KW-0804">Transcription</keyword>
<proteinExistence type="predicted"/>
<accession>A0A3P5ZFS9</accession>
<dbReference type="InterPro" id="IPR055135">
    <property type="entry name" value="PRMT_dom"/>
</dbReference>
<dbReference type="GO" id="GO:0005634">
    <property type="term" value="C:nucleus"/>
    <property type="evidence" value="ECO:0007669"/>
    <property type="project" value="UniProtKB-SubCell"/>
</dbReference>
<name>A0A3P5ZFS9_BRACM</name>
<dbReference type="AlphaFoldDB" id="A0A3P5ZFS9"/>
<keyword evidence="11" id="KW-0539">Nucleus</keyword>
<dbReference type="GO" id="GO:0035242">
    <property type="term" value="F:protein-arginine omega-N asymmetric methyltransferase activity"/>
    <property type="evidence" value="ECO:0007669"/>
    <property type="project" value="UniProtKB-EC"/>
</dbReference>
<evidence type="ECO:0000256" key="8">
    <source>
        <dbReference type="ARBA" id="ARBA00022853"/>
    </source>
</evidence>
<evidence type="ECO:0000256" key="12">
    <source>
        <dbReference type="ARBA" id="ARBA00049086"/>
    </source>
</evidence>
<evidence type="ECO:0000256" key="13">
    <source>
        <dbReference type="PROSITE-ProRule" id="PRU01015"/>
    </source>
</evidence>
<evidence type="ECO:0000256" key="6">
    <source>
        <dbReference type="ARBA" id="ARBA00022679"/>
    </source>
</evidence>